<dbReference type="STRING" id="550983.A4R26_14430"/>
<evidence type="ECO:0000313" key="2">
    <source>
        <dbReference type="EMBL" id="OQP65622.1"/>
    </source>
</evidence>
<gene>
    <name evidence="2" type="ORF">A4R26_14430</name>
</gene>
<protein>
    <submittedName>
        <fullName evidence="2">Uncharacterized protein</fullName>
    </submittedName>
</protein>
<keyword evidence="3" id="KW-1185">Reference proteome</keyword>
<dbReference type="RefSeq" id="WP_081163207.1">
    <property type="nucleotide sequence ID" value="NZ_LWBP01000067.1"/>
</dbReference>
<name>A0A1V9G4Z8_9BACT</name>
<accession>A0A1V9G4Z8</accession>
<dbReference type="OrthoDB" id="596403at2"/>
<dbReference type="AlphaFoldDB" id="A0A1V9G4Z8"/>
<feature type="compositionally biased region" description="Basic and acidic residues" evidence="1">
    <location>
        <begin position="984"/>
        <end position="1019"/>
    </location>
</feature>
<proteinExistence type="predicted"/>
<evidence type="ECO:0000256" key="1">
    <source>
        <dbReference type="SAM" id="MobiDB-lite"/>
    </source>
</evidence>
<reference evidence="3" key="1">
    <citation type="submission" date="2016-04" db="EMBL/GenBank/DDBJ databases">
        <authorList>
            <person name="Chen L."/>
            <person name="Zhuang W."/>
            <person name="Wang G."/>
        </authorList>
    </citation>
    <scope>NUCLEOTIDE SEQUENCE [LARGE SCALE GENOMIC DNA]</scope>
    <source>
        <strain evidence="3">208</strain>
    </source>
</reference>
<comment type="caution">
    <text evidence="2">The sequence shown here is derived from an EMBL/GenBank/DDBJ whole genome shotgun (WGS) entry which is preliminary data.</text>
</comment>
<evidence type="ECO:0000313" key="3">
    <source>
        <dbReference type="Proteomes" id="UP000192276"/>
    </source>
</evidence>
<sequence>MLKKIAKITGISLAVLLLILFVAPFIFKGKIIAIAKEQINKNLNARVNFKDLDLSFFRHFPRVSVALEELQVTGTDIFAKDTLISAKEIDVAVNLFSVIGGKNMKIYSVNIDEPRIHVIVTKEGRANYDIVKPDTAAATPEDTAAASPFQMNLQHYEINNAYISYDDAATGMSTELVNLTHEGSGDFTADLFTLKTNTKADAVTFIYGGIPYLNKTQTGIDLDVEVDAKNSKYTWKTDEIALNDLKLATEGFFQLVNDSTYNMDLSFKAPSTDFKSILSLIPAVYAQDFEKIKTSGKAHFNGFVKGTMSNTQMPAYNIALDVQDGFFQYPDLPKPVKNINIQMTVDNPDGATDNLALNILKGHIEFGNDPFDFHVQFQKPMTARYIDAGLKGKLDLATITQFVKLPGTKLAGTVDADVQAKGSLAVVQKQQPGEFTAKGYIDINKLYYSSKDFPQPIQNTSARINFESPDGLADHAVITIPAAHAEIGKDVVDLTLLLKTLASDPYFDGTAKGSFNLGNVAQFYKFEPGTSLAGNLQANVSVKGKKSFIDKSQYDAIQTAGTVQATNVSYKSKDYPDGVNVKNTQLTFNPKNVTVNDVTGSFLGTNFNANGTFDNLIGYALKDETLAGTLNVTADKVDLNKLMGATSEGTTPAPETKDTVAATGSAPAGEPFAVPKNINLTLNAKAGSVKYDKVQYNNITGTLQVKDETVGLKDVKMQALDGSIALGGSYSTRLSKKKPDISLTYDVQNLDIQKTFFAFNTVQKLMPVGQFIDGKLTSKLTMNGKLGETMMPDLSTITGNGSLLLLEGVLNKFAPLEKLAAVLDIQSLKQISLKDVKSYFDVADGKVFVKPFNVKVQDVDMEIGGKHGLDQSIDYVINMKVPREKLGSKANALVNNLVTQASNKGIPLKVSDVISFKVNMGGSITNPTVKTDLAGSGSSLADEMKNQAQELIAAKKAAADSAKAAAVSAAKDTLKSMKNQAVQEAKDQLAKQLFGKKDTASHKDSTPPKSNEQKAKESIKGLFEGLKKKKNN</sequence>
<organism evidence="2 3">
    <name type="scientific">Niastella populi</name>
    <dbReference type="NCBI Taxonomy" id="550983"/>
    <lineage>
        <taxon>Bacteria</taxon>
        <taxon>Pseudomonadati</taxon>
        <taxon>Bacteroidota</taxon>
        <taxon>Chitinophagia</taxon>
        <taxon>Chitinophagales</taxon>
        <taxon>Chitinophagaceae</taxon>
        <taxon>Niastella</taxon>
    </lineage>
</organism>
<dbReference type="EMBL" id="LWBP01000067">
    <property type="protein sequence ID" value="OQP65622.1"/>
    <property type="molecule type" value="Genomic_DNA"/>
</dbReference>
<feature type="region of interest" description="Disordered" evidence="1">
    <location>
        <begin position="979"/>
        <end position="1032"/>
    </location>
</feature>
<dbReference type="Proteomes" id="UP000192276">
    <property type="component" value="Unassembled WGS sequence"/>
</dbReference>